<accession>A0A834KP87</accession>
<evidence type="ECO:0000313" key="3">
    <source>
        <dbReference type="Proteomes" id="UP000614350"/>
    </source>
</evidence>
<dbReference type="EMBL" id="JACSEA010000001">
    <property type="protein sequence ID" value="KAF7411624.1"/>
    <property type="molecule type" value="Genomic_DNA"/>
</dbReference>
<proteinExistence type="predicted"/>
<organism evidence="2 3">
    <name type="scientific">Vespula vulgaris</name>
    <name type="common">Yellow jacket</name>
    <name type="synonym">Wasp</name>
    <dbReference type="NCBI Taxonomy" id="7454"/>
    <lineage>
        <taxon>Eukaryota</taxon>
        <taxon>Metazoa</taxon>
        <taxon>Ecdysozoa</taxon>
        <taxon>Arthropoda</taxon>
        <taxon>Hexapoda</taxon>
        <taxon>Insecta</taxon>
        <taxon>Pterygota</taxon>
        <taxon>Neoptera</taxon>
        <taxon>Endopterygota</taxon>
        <taxon>Hymenoptera</taxon>
        <taxon>Apocrita</taxon>
        <taxon>Aculeata</taxon>
        <taxon>Vespoidea</taxon>
        <taxon>Vespidae</taxon>
        <taxon>Vespinae</taxon>
        <taxon>Vespula</taxon>
    </lineage>
</organism>
<protein>
    <submittedName>
        <fullName evidence="2">Uncharacterized protein</fullName>
    </submittedName>
</protein>
<reference evidence="2" key="1">
    <citation type="journal article" date="2020" name="G3 (Bethesda)">
        <title>High-Quality Assemblies for Three Invasive Social Wasps from the &lt;i&gt;Vespula&lt;/i&gt; Genus.</title>
        <authorList>
            <person name="Harrop T.W.R."/>
            <person name="Guhlin J."/>
            <person name="McLaughlin G.M."/>
            <person name="Permina E."/>
            <person name="Stockwell P."/>
            <person name="Gilligan J."/>
            <person name="Le Lec M.F."/>
            <person name="Gruber M.A.M."/>
            <person name="Quinn O."/>
            <person name="Lovegrove M."/>
            <person name="Duncan E.J."/>
            <person name="Remnant E.J."/>
            <person name="Van Eeckhoven J."/>
            <person name="Graham B."/>
            <person name="Knapp R.A."/>
            <person name="Langford K.W."/>
            <person name="Kronenberg Z."/>
            <person name="Press M.O."/>
            <person name="Eacker S.M."/>
            <person name="Wilson-Rankin E.E."/>
            <person name="Purcell J."/>
            <person name="Lester P.J."/>
            <person name="Dearden P.K."/>
        </authorList>
    </citation>
    <scope>NUCLEOTIDE SEQUENCE</scope>
    <source>
        <strain evidence="2">Marl-1</strain>
    </source>
</reference>
<evidence type="ECO:0000313" key="2">
    <source>
        <dbReference type="EMBL" id="KAF7411624.1"/>
    </source>
</evidence>
<name>A0A834KP87_VESVU</name>
<feature type="region of interest" description="Disordered" evidence="1">
    <location>
        <begin position="40"/>
        <end position="77"/>
    </location>
</feature>
<comment type="caution">
    <text evidence="2">The sequence shown here is derived from an EMBL/GenBank/DDBJ whole genome shotgun (WGS) entry which is preliminary data.</text>
</comment>
<dbReference type="Proteomes" id="UP000614350">
    <property type="component" value="Unassembled WGS sequence"/>
</dbReference>
<gene>
    <name evidence="2" type="ORF">HZH66_000520</name>
</gene>
<keyword evidence="3" id="KW-1185">Reference proteome</keyword>
<evidence type="ECO:0000256" key="1">
    <source>
        <dbReference type="SAM" id="MobiDB-lite"/>
    </source>
</evidence>
<feature type="compositionally biased region" description="Basic and acidic residues" evidence="1">
    <location>
        <begin position="64"/>
        <end position="77"/>
    </location>
</feature>
<dbReference type="AlphaFoldDB" id="A0A834KP87"/>
<sequence length="77" mass="8498">MIKVREKTEAKLLKLEIVSAGIEDGWVIRPTLVEYKAAGGLGSESRGQSEPVGRAQRQPQPQTERLRAASAPEHRPH</sequence>